<gene>
    <name evidence="8" type="ORF">EJ08DRAFT_571959</name>
</gene>
<dbReference type="GO" id="GO:0003723">
    <property type="term" value="F:RNA binding"/>
    <property type="evidence" value="ECO:0007669"/>
    <property type="project" value="UniProtKB-UniRule"/>
</dbReference>
<dbReference type="PANTHER" id="PTHR11207:SF0">
    <property type="entry name" value="RIBONUCLEASE 3"/>
    <property type="match status" value="1"/>
</dbReference>
<dbReference type="PROSITE" id="PS50142">
    <property type="entry name" value="RNASE_3_2"/>
    <property type="match status" value="1"/>
</dbReference>
<evidence type="ECO:0000313" key="8">
    <source>
        <dbReference type="EMBL" id="KAF2423328.1"/>
    </source>
</evidence>
<dbReference type="InterPro" id="IPR000999">
    <property type="entry name" value="RNase_III_dom"/>
</dbReference>
<feature type="non-terminal residue" evidence="8">
    <location>
        <position position="1"/>
    </location>
</feature>
<evidence type="ECO:0000259" key="6">
    <source>
        <dbReference type="PROSITE" id="PS50137"/>
    </source>
</evidence>
<dbReference type="Proteomes" id="UP000800235">
    <property type="component" value="Unassembled WGS sequence"/>
</dbReference>
<dbReference type="Pfam" id="PF00636">
    <property type="entry name" value="Ribonuclease_3"/>
    <property type="match status" value="1"/>
</dbReference>
<keyword evidence="3" id="KW-0378">Hydrolase</keyword>
<reference evidence="8" key="1">
    <citation type="journal article" date="2020" name="Stud. Mycol.">
        <title>101 Dothideomycetes genomes: a test case for predicting lifestyles and emergence of pathogens.</title>
        <authorList>
            <person name="Haridas S."/>
            <person name="Albert R."/>
            <person name="Binder M."/>
            <person name="Bloem J."/>
            <person name="Labutti K."/>
            <person name="Salamov A."/>
            <person name="Andreopoulos B."/>
            <person name="Baker S."/>
            <person name="Barry K."/>
            <person name="Bills G."/>
            <person name="Bluhm B."/>
            <person name="Cannon C."/>
            <person name="Castanera R."/>
            <person name="Culley D."/>
            <person name="Daum C."/>
            <person name="Ezra D."/>
            <person name="Gonzalez J."/>
            <person name="Henrissat B."/>
            <person name="Kuo A."/>
            <person name="Liang C."/>
            <person name="Lipzen A."/>
            <person name="Lutzoni F."/>
            <person name="Magnuson J."/>
            <person name="Mondo S."/>
            <person name="Nolan M."/>
            <person name="Ohm R."/>
            <person name="Pangilinan J."/>
            <person name="Park H.-J."/>
            <person name="Ramirez L."/>
            <person name="Alfaro M."/>
            <person name="Sun H."/>
            <person name="Tritt A."/>
            <person name="Yoshinaga Y."/>
            <person name="Zwiers L.-H."/>
            <person name="Turgeon B."/>
            <person name="Goodwin S."/>
            <person name="Spatafora J."/>
            <person name="Crous P."/>
            <person name="Grigoriev I."/>
        </authorList>
    </citation>
    <scope>NUCLEOTIDE SEQUENCE</scope>
    <source>
        <strain evidence="8">CBS 130266</strain>
    </source>
</reference>
<keyword evidence="1" id="KW-0540">Nuclease</keyword>
<dbReference type="EMBL" id="MU007083">
    <property type="protein sequence ID" value="KAF2423328.1"/>
    <property type="molecule type" value="Genomic_DNA"/>
</dbReference>
<dbReference type="CDD" id="cd00593">
    <property type="entry name" value="RIBOc"/>
    <property type="match status" value="1"/>
</dbReference>
<evidence type="ECO:0000256" key="4">
    <source>
        <dbReference type="ARBA" id="ARBA00022884"/>
    </source>
</evidence>
<dbReference type="AlphaFoldDB" id="A0A9P4TV17"/>
<dbReference type="SUPFAM" id="SSF54768">
    <property type="entry name" value="dsRNA-binding domain-like"/>
    <property type="match status" value="1"/>
</dbReference>
<dbReference type="PANTHER" id="PTHR11207">
    <property type="entry name" value="RIBONUCLEASE III"/>
    <property type="match status" value="1"/>
</dbReference>
<dbReference type="GO" id="GO:0034475">
    <property type="term" value="P:U4 snRNA 3'-end processing"/>
    <property type="evidence" value="ECO:0007669"/>
    <property type="project" value="TreeGrafter"/>
</dbReference>
<dbReference type="Gene3D" id="1.10.1520.10">
    <property type="entry name" value="Ribonuclease III domain"/>
    <property type="match status" value="1"/>
</dbReference>
<protein>
    <submittedName>
        <fullName evidence="8">Ribonuclease III</fullName>
    </submittedName>
</protein>
<comment type="caution">
    <text evidence="8">The sequence shown here is derived from an EMBL/GenBank/DDBJ whole genome shotgun (WGS) entry which is preliminary data.</text>
</comment>
<dbReference type="SUPFAM" id="SSF69065">
    <property type="entry name" value="RNase III domain-like"/>
    <property type="match status" value="1"/>
</dbReference>
<feature type="domain" description="RNase III" evidence="7">
    <location>
        <begin position="7"/>
        <end position="126"/>
    </location>
</feature>
<dbReference type="OrthoDB" id="2392202at2759"/>
<evidence type="ECO:0000256" key="2">
    <source>
        <dbReference type="ARBA" id="ARBA00022759"/>
    </source>
</evidence>
<dbReference type="SMART" id="SM00535">
    <property type="entry name" value="RIBOc"/>
    <property type="match status" value="1"/>
</dbReference>
<dbReference type="GO" id="GO:0004525">
    <property type="term" value="F:ribonuclease III activity"/>
    <property type="evidence" value="ECO:0007669"/>
    <property type="project" value="InterPro"/>
</dbReference>
<feature type="non-terminal residue" evidence="8">
    <location>
        <position position="244"/>
    </location>
</feature>
<dbReference type="GO" id="GO:0006369">
    <property type="term" value="P:termination of RNA polymerase II transcription"/>
    <property type="evidence" value="ECO:0007669"/>
    <property type="project" value="TreeGrafter"/>
</dbReference>
<name>A0A9P4TV17_9PEZI</name>
<sequence length="244" mass="26951">LPALPPITDLVLFNAPFTHTSALAAYIPPTNTNSYEPLEFLGDAYLEVIATRLIHSRFPLHNVGQKAGLRELIVKNETLASYAKAYGFDTRVRTSESVKQTAGPAWTKVLADVFEAYVACIIIQTPHEKGFVTAEQWLTDLWAPKILEWKAKGDGVRSATQVGQEKAMDAKSDLNRLVVGKESKVEYREERPMEMIMPGNRQNFFMGVYLTGLGFTDQQLGVGEGRSKQIAGMAAAMDALKNSQ</sequence>
<dbReference type="GO" id="GO:0006364">
    <property type="term" value="P:rRNA processing"/>
    <property type="evidence" value="ECO:0007669"/>
    <property type="project" value="TreeGrafter"/>
</dbReference>
<evidence type="ECO:0000256" key="5">
    <source>
        <dbReference type="PROSITE-ProRule" id="PRU00266"/>
    </source>
</evidence>
<proteinExistence type="predicted"/>
<feature type="domain" description="DRBM" evidence="6">
    <location>
        <begin position="169"/>
        <end position="244"/>
    </location>
</feature>
<dbReference type="GO" id="GO:0005654">
    <property type="term" value="C:nucleoplasm"/>
    <property type="evidence" value="ECO:0007669"/>
    <property type="project" value="TreeGrafter"/>
</dbReference>
<dbReference type="InterPro" id="IPR014720">
    <property type="entry name" value="dsRBD_dom"/>
</dbReference>
<evidence type="ECO:0000313" key="9">
    <source>
        <dbReference type="Proteomes" id="UP000800235"/>
    </source>
</evidence>
<organism evidence="8 9">
    <name type="scientific">Tothia fuscella</name>
    <dbReference type="NCBI Taxonomy" id="1048955"/>
    <lineage>
        <taxon>Eukaryota</taxon>
        <taxon>Fungi</taxon>
        <taxon>Dikarya</taxon>
        <taxon>Ascomycota</taxon>
        <taxon>Pezizomycotina</taxon>
        <taxon>Dothideomycetes</taxon>
        <taxon>Pleosporomycetidae</taxon>
        <taxon>Venturiales</taxon>
        <taxon>Cylindrosympodiaceae</taxon>
        <taxon>Tothia</taxon>
    </lineage>
</organism>
<dbReference type="Gene3D" id="3.30.160.20">
    <property type="match status" value="1"/>
</dbReference>
<accession>A0A9P4TV17</accession>
<dbReference type="InterPro" id="IPR036389">
    <property type="entry name" value="RNase_III_sf"/>
</dbReference>
<keyword evidence="9" id="KW-1185">Reference proteome</keyword>
<keyword evidence="2" id="KW-0255">Endonuclease</keyword>
<evidence type="ECO:0000256" key="1">
    <source>
        <dbReference type="ARBA" id="ARBA00022722"/>
    </source>
</evidence>
<evidence type="ECO:0000259" key="7">
    <source>
        <dbReference type="PROSITE" id="PS50142"/>
    </source>
</evidence>
<dbReference type="PROSITE" id="PS50137">
    <property type="entry name" value="DS_RBD"/>
    <property type="match status" value="1"/>
</dbReference>
<evidence type="ECO:0000256" key="3">
    <source>
        <dbReference type="ARBA" id="ARBA00022801"/>
    </source>
</evidence>
<keyword evidence="4 5" id="KW-0694">RNA-binding</keyword>